<dbReference type="GO" id="GO:0005886">
    <property type="term" value="C:plasma membrane"/>
    <property type="evidence" value="ECO:0007669"/>
    <property type="project" value="TreeGrafter"/>
</dbReference>
<protein>
    <recommendedName>
        <fullName evidence="4">NAB domain-containing protein</fullName>
    </recommendedName>
</protein>
<dbReference type="PANTHER" id="PTHR32258:SF6">
    <property type="entry name" value="PROTEIN NETWORKED 1A"/>
    <property type="match status" value="1"/>
</dbReference>
<organism evidence="5 6">
    <name type="scientific">Carpinus fangiana</name>
    <dbReference type="NCBI Taxonomy" id="176857"/>
    <lineage>
        <taxon>Eukaryota</taxon>
        <taxon>Viridiplantae</taxon>
        <taxon>Streptophyta</taxon>
        <taxon>Embryophyta</taxon>
        <taxon>Tracheophyta</taxon>
        <taxon>Spermatophyta</taxon>
        <taxon>Magnoliopsida</taxon>
        <taxon>eudicotyledons</taxon>
        <taxon>Gunneridae</taxon>
        <taxon>Pentapetalae</taxon>
        <taxon>rosids</taxon>
        <taxon>fabids</taxon>
        <taxon>Fagales</taxon>
        <taxon>Betulaceae</taxon>
        <taxon>Carpinus</taxon>
    </lineage>
</organism>
<accession>A0A5N6QYS4</accession>
<evidence type="ECO:0000256" key="2">
    <source>
        <dbReference type="ARBA" id="ARBA00038006"/>
    </source>
</evidence>
<evidence type="ECO:0000313" key="5">
    <source>
        <dbReference type="EMBL" id="KAE8022677.1"/>
    </source>
</evidence>
<name>A0A5N6QYS4_9ROSI</name>
<dbReference type="OrthoDB" id="10255522at2759"/>
<dbReference type="GO" id="GO:0051015">
    <property type="term" value="F:actin filament binding"/>
    <property type="evidence" value="ECO:0007669"/>
    <property type="project" value="TreeGrafter"/>
</dbReference>
<evidence type="ECO:0000256" key="3">
    <source>
        <dbReference type="SAM" id="Coils"/>
    </source>
</evidence>
<dbReference type="PANTHER" id="PTHR32258">
    <property type="entry name" value="PROTEIN NETWORKED 4A"/>
    <property type="match status" value="1"/>
</dbReference>
<gene>
    <name evidence="5" type="ORF">FH972_008459</name>
</gene>
<dbReference type="Pfam" id="PF07765">
    <property type="entry name" value="KIP1"/>
    <property type="match status" value="1"/>
</dbReference>
<proteinExistence type="inferred from homology"/>
<dbReference type="PROSITE" id="PS51774">
    <property type="entry name" value="NAB"/>
    <property type="match status" value="1"/>
</dbReference>
<feature type="coiled-coil region" evidence="3">
    <location>
        <begin position="741"/>
        <end position="918"/>
    </location>
</feature>
<reference evidence="5 6" key="1">
    <citation type="submission" date="2019-06" db="EMBL/GenBank/DDBJ databases">
        <title>A chromosomal-level reference genome of Carpinus fangiana (Coryloideae, Betulaceae).</title>
        <authorList>
            <person name="Yang X."/>
            <person name="Wang Z."/>
            <person name="Zhang L."/>
            <person name="Hao G."/>
            <person name="Liu J."/>
            <person name="Yang Y."/>
        </authorList>
    </citation>
    <scope>NUCLEOTIDE SEQUENCE [LARGE SCALE GENOMIC DNA]</scope>
    <source>
        <strain evidence="5">Cfa_2016G</strain>
        <tissue evidence="5">Leaf</tissue>
    </source>
</reference>
<feature type="coiled-coil region" evidence="3">
    <location>
        <begin position="314"/>
        <end position="691"/>
    </location>
</feature>
<sequence length="1921" mass="219651">MIGSCTFSITAAPHQQFSALLLCLLDQHPSLDFIHLFSRSDHKPSLEFTLLVVYFILYSEAYKNFTGARSEKYRPKKRHLDWLLPSQNQLFCCLSLESWQPCYIPSPDAYTRGGGTATIARRIQNGFRKILQATFSTDPKSVPTDMDAKVKAMIKLIEEDADSFARRAEMYYKKRPELMKLVEEFYRAYRALAERYDHATVELRQAHRTMAEAFPNHVPYELADDSPSGSSGPEAEPLHPIRALVDLDDLHKDALGFSSTSLHTMKRNGGNSEEFDSGISKRGLKQLNELFGSREAVPQNSDVAEGRMRKGLNVNEAETEVQTLKKALAEIQVEKETILLQYKQSLEKLSHLERELNHAQDDAGGLDERASKAEIEIKILKAALVELEAARDAGILQYNQCLERISSLQNMLSVAQENEKGLNERAIRAETESQCLKQELSRLEAEKESGLLHYKQCLEKISVLETKISLAEENARMLNEQIERAETEVNSLQKALTKLNEEKEAAALQYKQCLEIIAKMESEISHAQEDTKRLNSEILLGAAKLKSSEEQCVLLERSNQSLQLEANNLVQKIAGKDQELSEKHDELEKFQTLMQEEQSRFNQVEATLQALQKLHSQSQEEQRTLVTELKNGLQMLKDLEICKHGMEEELQRVMEENRSLNELNFSSTYSIKNLQNEIFGLKAMKEKIEEEFTLKADQSNALQQEIYHLKEEITGLNGRYQAIMEQVESVGLNPECLESYVKDLQDENSKLKEICKKERDEREAFHEKLKHMDELSKENAVLESSLSGMNVELEGLREKVKNLQESCQFLHGDKSTLLAEKVSLLSQLHILTENMQKLLEKSTLLENSLSSANVELESLRAKSKSLEELCQLLSNEKSNLLNERSTLVSKLENVEQRLSSLEKRFTRLEEKYSDLEKEKELTLYQVVELRGSLIAEKQERVSYVQSSETRLACLENQVHVLQEASRLGKKGFEEELDRTVVAQVEIFVLQKFIEDLEQKNLSLLIECQKHVEASKFSDKLITELEGENLEQQVEAEFLLDEIQKLRMAIHQVFRAVQIGRNNGHVDEIGQGHIPLLHILDGIEDLKGSLLRSEDEKQQLLVEESVFLTLLGQLRLEGAELESGKKFIEHEFEVMTEQCAMLQKNKYELLEMNRQLRLERGKGEQREDALKAELETQGVKLINLEGSYLALREENFMLLEEKKSLLKKFLDLNEEKHMLEEENSFILHETAALSNLSLVFESFSIEKSVELEALAENISSLHVVNSDLKGEVGMLGKKIEIKEAENLLLNESVEKLERELNEVKDSNDQLCNQISIGEDFLRQKGTELSEAEQKLKATENLNVELCRTVGDLKMECEESKVIRDNLEKQILEVLEDNSIQEKEIECLREVSESMESEVEKLRKEIEEHRIREENLSSELQEKRDGFELWESEAATFYFDLHISAIREALLENKVQELSGACEILEDETATKSMEIEHMKERFSFLESEIGELKAQLSAYVPIIASLGDDIASLEHNAILHKSMEGNLEEKDKEMTINLHEKSCRELKEDPSAVIPDGIADLQKMQSRIKAVERTVMEEMERLATQESIKTNIKVEDVKMETEELKLEGMLRQEKVIKKEEMELGNDLTSDLESQKTRPENWTLMKDIPLDQASDSSLHGKCGRGNVRADDQMLELWETAEQDCSQDPMVNKTQKQASAPVEDVIACHKFDHGEKKSHSLSELQVEKELGIDKLEVSTSVRETNQDGNKGKILERLASDAQKLTSLQTTLQDLKKKMEMHKRNKKANDIEYETVKRRLQEVEEAVLQLVDTNDNLMKEIEDSSSSLDGRSSVELDAGDICRKRVTEQARKGSEKIGRLQFELQNIEYVLLKLVEEKKSKGKYRFSKSRTGILLRDFIYSDGRSGGRRRKACLCGCTRPSTNGD</sequence>
<feature type="coiled-coil region" evidence="3">
    <location>
        <begin position="1278"/>
        <end position="1421"/>
    </location>
</feature>
<evidence type="ECO:0000256" key="1">
    <source>
        <dbReference type="ARBA" id="ARBA00023054"/>
    </source>
</evidence>
<evidence type="ECO:0000259" key="4">
    <source>
        <dbReference type="PROSITE" id="PS51774"/>
    </source>
</evidence>
<keyword evidence="6" id="KW-1185">Reference proteome</keyword>
<feature type="domain" description="NAB" evidence="4">
    <location>
        <begin position="119"/>
        <end position="203"/>
    </location>
</feature>
<evidence type="ECO:0000313" key="6">
    <source>
        <dbReference type="Proteomes" id="UP000327013"/>
    </source>
</evidence>
<dbReference type="EMBL" id="CM017323">
    <property type="protein sequence ID" value="KAE8022677.1"/>
    <property type="molecule type" value="Genomic_DNA"/>
</dbReference>
<keyword evidence="1 3" id="KW-0175">Coiled coil</keyword>
<dbReference type="InterPro" id="IPR051861">
    <property type="entry name" value="NET_actin-binding_domain"/>
</dbReference>
<feature type="coiled-coil region" evidence="3">
    <location>
        <begin position="1446"/>
        <end position="1494"/>
    </location>
</feature>
<feature type="coiled-coil region" evidence="3">
    <location>
        <begin position="1754"/>
        <end position="1816"/>
    </location>
</feature>
<dbReference type="InterPro" id="IPR011684">
    <property type="entry name" value="NAB"/>
</dbReference>
<comment type="similarity">
    <text evidence="2">Belongs to the NET family.</text>
</comment>
<dbReference type="Proteomes" id="UP000327013">
    <property type="component" value="Chromosome 3"/>
</dbReference>